<feature type="active site" description="Charge relay system" evidence="6">
    <location>
        <position position="195"/>
    </location>
</feature>
<dbReference type="InterPro" id="IPR015500">
    <property type="entry name" value="Peptidase_S8_subtilisin-rel"/>
</dbReference>
<feature type="domain" description="Inhibitor I9" evidence="9">
    <location>
        <begin position="35"/>
        <end position="115"/>
    </location>
</feature>
<evidence type="ECO:0000256" key="4">
    <source>
        <dbReference type="ARBA" id="ARBA00022801"/>
    </source>
</evidence>
<sequence>MHSFIRLVALAVATVLLLANVVASRTTDDAIPGEYIVQLKLNTSALVDAHHEKVRSIHARNLSRRDSRKRNPSAGIKRKLQFGDSHGYAGSFDETTIKEIEALPEVLFVEPNYIIRPSSFIAQTSPPWNLAMLSSPTQPSTLTEEYVFDWSAGKHTFSYVIDSGIRLDHEEFEGRAIFGHNAVAGSTTNTDETGHGTVASIIGGKTFGVAKMTTLVAVKVLGAEPATDTYLNLLNGLLWAVKDIVEQKRQDMAVINLSISTPLTNILDKVVSDAYKKGVLIVASAGNYNQDAGLRSPCSTGETICVGSVDKWKRTSTSNYGPVVNIFAAGENILTASHKSKNKSKKESGTSMSAAHVTGLVSYLRGLDGPSKAHTIKARIYDLAIKDILSDTKGSKNLLAYNGAPLEWMSS</sequence>
<evidence type="ECO:0000313" key="10">
    <source>
        <dbReference type="EMBL" id="KAF1918609.1"/>
    </source>
</evidence>
<dbReference type="InterPro" id="IPR034193">
    <property type="entry name" value="PCSK9_ProteinaseK-like"/>
</dbReference>
<dbReference type="SUPFAM" id="SSF54897">
    <property type="entry name" value="Protease propeptides/inhibitors"/>
    <property type="match status" value="1"/>
</dbReference>
<evidence type="ECO:0000256" key="5">
    <source>
        <dbReference type="ARBA" id="ARBA00022825"/>
    </source>
</evidence>
<keyword evidence="11" id="KW-1185">Reference proteome</keyword>
<dbReference type="GO" id="GO:0005576">
    <property type="term" value="C:extracellular region"/>
    <property type="evidence" value="ECO:0007669"/>
    <property type="project" value="UniProtKB-ARBA"/>
</dbReference>
<dbReference type="InterPro" id="IPR010259">
    <property type="entry name" value="S8pro/Inhibitor_I9"/>
</dbReference>
<dbReference type="GO" id="GO:0006508">
    <property type="term" value="P:proteolysis"/>
    <property type="evidence" value="ECO:0007669"/>
    <property type="project" value="UniProtKB-KW"/>
</dbReference>
<dbReference type="Gene3D" id="3.40.50.200">
    <property type="entry name" value="Peptidase S8/S53 domain"/>
    <property type="match status" value="1"/>
</dbReference>
<dbReference type="PANTHER" id="PTHR43806:SF58">
    <property type="entry name" value="ALKALINE PROTEASE 1-RELATED"/>
    <property type="match status" value="1"/>
</dbReference>
<dbReference type="Pfam" id="PF05922">
    <property type="entry name" value="Inhibitor_I9"/>
    <property type="match status" value="1"/>
</dbReference>
<dbReference type="InterPro" id="IPR036852">
    <property type="entry name" value="Peptidase_S8/S53_dom_sf"/>
</dbReference>
<evidence type="ECO:0000259" key="8">
    <source>
        <dbReference type="Pfam" id="PF00082"/>
    </source>
</evidence>
<evidence type="ECO:0000256" key="2">
    <source>
        <dbReference type="ARBA" id="ARBA00022670"/>
    </source>
</evidence>
<feature type="signal peptide" evidence="7">
    <location>
        <begin position="1"/>
        <end position="23"/>
    </location>
</feature>
<evidence type="ECO:0000259" key="9">
    <source>
        <dbReference type="Pfam" id="PF05922"/>
    </source>
</evidence>
<dbReference type="PROSITE" id="PS51892">
    <property type="entry name" value="SUBTILASE"/>
    <property type="match status" value="1"/>
</dbReference>
<dbReference type="PANTHER" id="PTHR43806">
    <property type="entry name" value="PEPTIDASE S8"/>
    <property type="match status" value="1"/>
</dbReference>
<evidence type="ECO:0000256" key="1">
    <source>
        <dbReference type="ARBA" id="ARBA00011073"/>
    </source>
</evidence>
<feature type="chain" id="PRO_5025513782" evidence="7">
    <location>
        <begin position="24"/>
        <end position="411"/>
    </location>
</feature>
<feature type="active site" description="Charge relay system" evidence="6">
    <location>
        <position position="162"/>
    </location>
</feature>
<accession>A0A6A5QT70</accession>
<evidence type="ECO:0000256" key="7">
    <source>
        <dbReference type="SAM" id="SignalP"/>
    </source>
</evidence>
<evidence type="ECO:0000313" key="11">
    <source>
        <dbReference type="Proteomes" id="UP000800096"/>
    </source>
</evidence>
<keyword evidence="3 7" id="KW-0732">Signal</keyword>
<dbReference type="SUPFAM" id="SSF52743">
    <property type="entry name" value="Subtilisin-like"/>
    <property type="match status" value="1"/>
</dbReference>
<feature type="domain" description="Peptidase S8/S53" evidence="8">
    <location>
        <begin position="160"/>
        <end position="384"/>
    </location>
</feature>
<dbReference type="InterPro" id="IPR050131">
    <property type="entry name" value="Peptidase_S8_subtilisin-like"/>
</dbReference>
<dbReference type="Proteomes" id="UP000800096">
    <property type="component" value="Unassembled WGS sequence"/>
</dbReference>
<keyword evidence="4 6" id="KW-0378">Hydrolase</keyword>
<dbReference type="InterPro" id="IPR000209">
    <property type="entry name" value="Peptidase_S8/S53_dom"/>
</dbReference>
<evidence type="ECO:0000256" key="6">
    <source>
        <dbReference type="PROSITE-ProRule" id="PRU01240"/>
    </source>
</evidence>
<comment type="similarity">
    <text evidence="1 6">Belongs to the peptidase S8 family.</text>
</comment>
<name>A0A6A5QT70_AMPQU</name>
<dbReference type="Pfam" id="PF00082">
    <property type="entry name" value="Peptidase_S8"/>
    <property type="match status" value="1"/>
</dbReference>
<evidence type="ECO:0000256" key="3">
    <source>
        <dbReference type="ARBA" id="ARBA00022729"/>
    </source>
</evidence>
<protein>
    <submittedName>
        <fullName evidence="10">Oryzin</fullName>
    </submittedName>
</protein>
<dbReference type="CDD" id="cd04077">
    <property type="entry name" value="Peptidases_S8_PCSK9_ProteinaseK_like"/>
    <property type="match status" value="1"/>
</dbReference>
<feature type="active site" description="Charge relay system" evidence="6">
    <location>
        <position position="351"/>
    </location>
</feature>
<dbReference type="EMBL" id="ML979133">
    <property type="protein sequence ID" value="KAF1918609.1"/>
    <property type="molecule type" value="Genomic_DNA"/>
</dbReference>
<dbReference type="AlphaFoldDB" id="A0A6A5QT70"/>
<keyword evidence="2 6" id="KW-0645">Protease</keyword>
<dbReference type="OrthoDB" id="206201at2759"/>
<dbReference type="InterPro" id="IPR023827">
    <property type="entry name" value="Peptidase_S8_Asp-AS"/>
</dbReference>
<dbReference type="PRINTS" id="PR00723">
    <property type="entry name" value="SUBTILISIN"/>
</dbReference>
<dbReference type="PROSITE" id="PS00136">
    <property type="entry name" value="SUBTILASE_ASP"/>
    <property type="match status" value="1"/>
</dbReference>
<proteinExistence type="inferred from homology"/>
<organism evidence="10 11">
    <name type="scientific">Ampelomyces quisqualis</name>
    <name type="common">Powdery mildew agent</name>
    <dbReference type="NCBI Taxonomy" id="50730"/>
    <lineage>
        <taxon>Eukaryota</taxon>
        <taxon>Fungi</taxon>
        <taxon>Dikarya</taxon>
        <taxon>Ascomycota</taxon>
        <taxon>Pezizomycotina</taxon>
        <taxon>Dothideomycetes</taxon>
        <taxon>Pleosporomycetidae</taxon>
        <taxon>Pleosporales</taxon>
        <taxon>Pleosporineae</taxon>
        <taxon>Phaeosphaeriaceae</taxon>
        <taxon>Ampelomyces</taxon>
    </lineage>
</organism>
<dbReference type="GO" id="GO:0004252">
    <property type="term" value="F:serine-type endopeptidase activity"/>
    <property type="evidence" value="ECO:0007669"/>
    <property type="project" value="UniProtKB-UniRule"/>
</dbReference>
<keyword evidence="5 6" id="KW-0720">Serine protease</keyword>
<reference evidence="10" key="1">
    <citation type="journal article" date="2020" name="Stud. Mycol.">
        <title>101 Dothideomycetes genomes: a test case for predicting lifestyles and emergence of pathogens.</title>
        <authorList>
            <person name="Haridas S."/>
            <person name="Albert R."/>
            <person name="Binder M."/>
            <person name="Bloem J."/>
            <person name="Labutti K."/>
            <person name="Salamov A."/>
            <person name="Andreopoulos B."/>
            <person name="Baker S."/>
            <person name="Barry K."/>
            <person name="Bills G."/>
            <person name="Bluhm B."/>
            <person name="Cannon C."/>
            <person name="Castanera R."/>
            <person name="Culley D."/>
            <person name="Daum C."/>
            <person name="Ezra D."/>
            <person name="Gonzalez J."/>
            <person name="Henrissat B."/>
            <person name="Kuo A."/>
            <person name="Liang C."/>
            <person name="Lipzen A."/>
            <person name="Lutzoni F."/>
            <person name="Magnuson J."/>
            <person name="Mondo S."/>
            <person name="Nolan M."/>
            <person name="Ohm R."/>
            <person name="Pangilinan J."/>
            <person name="Park H.-J."/>
            <person name="Ramirez L."/>
            <person name="Alfaro M."/>
            <person name="Sun H."/>
            <person name="Tritt A."/>
            <person name="Yoshinaga Y."/>
            <person name="Zwiers L.-H."/>
            <person name="Turgeon B."/>
            <person name="Goodwin S."/>
            <person name="Spatafora J."/>
            <person name="Crous P."/>
            <person name="Grigoriev I."/>
        </authorList>
    </citation>
    <scope>NUCLEOTIDE SEQUENCE</scope>
    <source>
        <strain evidence="10">HMLAC05119</strain>
    </source>
</reference>
<gene>
    <name evidence="10" type="ORF">BDU57DRAFT_554077</name>
</gene>